<dbReference type="InterPro" id="IPR039903">
    <property type="entry name" value="Zswim2"/>
</dbReference>
<dbReference type="SUPFAM" id="SSF57850">
    <property type="entry name" value="RING/U-box"/>
    <property type="match status" value="1"/>
</dbReference>
<evidence type="ECO:0000256" key="4">
    <source>
        <dbReference type="PROSITE-ProRule" id="PRU00175"/>
    </source>
</evidence>
<sequence length="154" mass="18157">RRCSPWQVVLGEPHACSCAAFRRERGLCKHLCWILLKKYRLPRDHEYAFKSGLLEREIEDILQRLQQEQTLRPEQTAFSPTLNEENQILFIHQKEIDIEDVCPICQEEFLKTMLPITFCRYSCGNNVHIKCMKIWADHQDELGPDSVVKCPLCR</sequence>
<dbReference type="GO" id="GO:0016874">
    <property type="term" value="F:ligase activity"/>
    <property type="evidence" value="ECO:0007669"/>
    <property type="project" value="UniProtKB-KW"/>
</dbReference>
<keyword evidence="1" id="KW-0479">Metal-binding</keyword>
<dbReference type="OrthoDB" id="8062037at2759"/>
<keyword evidence="2 4" id="KW-0863">Zinc-finger</keyword>
<dbReference type="PANTHER" id="PTHR21540">
    <property type="entry name" value="RING FINGER AND SWIM DOMAIN-CONTAINING PROTEIN 2"/>
    <property type="match status" value="1"/>
</dbReference>
<gene>
    <name evidence="7" type="primary">Zswim2</name>
    <name evidence="7" type="ORF">CRYSOU_R15092</name>
</gene>
<evidence type="ECO:0000256" key="2">
    <source>
        <dbReference type="ARBA" id="ARBA00022771"/>
    </source>
</evidence>
<keyword evidence="7" id="KW-0436">Ligase</keyword>
<feature type="non-terminal residue" evidence="7">
    <location>
        <position position="154"/>
    </location>
</feature>
<dbReference type="Pfam" id="PF04434">
    <property type="entry name" value="SWIM"/>
    <property type="match status" value="1"/>
</dbReference>
<evidence type="ECO:0000256" key="1">
    <source>
        <dbReference type="ARBA" id="ARBA00022723"/>
    </source>
</evidence>
<evidence type="ECO:0000313" key="8">
    <source>
        <dbReference type="Proteomes" id="UP000545332"/>
    </source>
</evidence>
<feature type="non-terminal residue" evidence="7">
    <location>
        <position position="1"/>
    </location>
</feature>
<dbReference type="CDD" id="cd16494">
    <property type="entry name" value="RING-CH-C4HC3_ZSWM2"/>
    <property type="match status" value="1"/>
</dbReference>
<reference evidence="7 8" key="1">
    <citation type="submission" date="2019-09" db="EMBL/GenBank/DDBJ databases">
        <title>Bird 10,000 Genomes (B10K) Project - Family phase.</title>
        <authorList>
            <person name="Zhang G."/>
        </authorList>
    </citation>
    <scope>NUCLEOTIDE SEQUENCE [LARGE SCALE GENOMIC DNA]</scope>
    <source>
        <strain evidence="7">B10K-MSB-42743</strain>
        <tissue evidence="7">Heart</tissue>
    </source>
</reference>
<evidence type="ECO:0000256" key="3">
    <source>
        <dbReference type="ARBA" id="ARBA00022833"/>
    </source>
</evidence>
<keyword evidence="3" id="KW-0862">Zinc</keyword>
<dbReference type="PROSITE" id="PS50966">
    <property type="entry name" value="ZF_SWIM"/>
    <property type="match status" value="1"/>
</dbReference>
<accession>A0A7K4K6V5</accession>
<dbReference type="PROSITE" id="PS50089">
    <property type="entry name" value="ZF_RING_2"/>
    <property type="match status" value="1"/>
</dbReference>
<dbReference type="EMBL" id="VWPX01005470">
    <property type="protein sequence ID" value="NWI11636.1"/>
    <property type="molecule type" value="Genomic_DNA"/>
</dbReference>
<evidence type="ECO:0000259" key="6">
    <source>
        <dbReference type="PROSITE" id="PS50966"/>
    </source>
</evidence>
<dbReference type="Gene3D" id="3.30.40.10">
    <property type="entry name" value="Zinc/RING finger domain, C3HC4 (zinc finger)"/>
    <property type="match status" value="1"/>
</dbReference>
<dbReference type="AlphaFoldDB" id="A0A7K4K6V5"/>
<evidence type="ECO:0000313" key="7">
    <source>
        <dbReference type="EMBL" id="NWI11636.1"/>
    </source>
</evidence>
<dbReference type="InterPro" id="IPR001841">
    <property type="entry name" value="Znf_RING"/>
</dbReference>
<feature type="domain" description="RING-type" evidence="5">
    <location>
        <begin position="102"/>
        <end position="154"/>
    </location>
</feature>
<dbReference type="GO" id="GO:0008270">
    <property type="term" value="F:zinc ion binding"/>
    <property type="evidence" value="ECO:0007669"/>
    <property type="project" value="UniProtKB-KW"/>
</dbReference>
<dbReference type="Proteomes" id="UP000545332">
    <property type="component" value="Unassembled WGS sequence"/>
</dbReference>
<feature type="domain" description="SWIM-type" evidence="6">
    <location>
        <begin position="6"/>
        <end position="39"/>
    </location>
</feature>
<protein>
    <submittedName>
        <fullName evidence="7">ZSWM2 ligase</fullName>
    </submittedName>
</protein>
<name>A0A7K4K6V5_9AVES</name>
<evidence type="ECO:0000259" key="5">
    <source>
        <dbReference type="PROSITE" id="PS50089"/>
    </source>
</evidence>
<keyword evidence="8" id="KW-1185">Reference proteome</keyword>
<dbReference type="InterPro" id="IPR013083">
    <property type="entry name" value="Znf_RING/FYVE/PHD"/>
</dbReference>
<dbReference type="InterPro" id="IPR007527">
    <property type="entry name" value="Znf_SWIM"/>
</dbReference>
<proteinExistence type="predicted"/>
<comment type="caution">
    <text evidence="7">The sequence shown here is derived from an EMBL/GenBank/DDBJ whole genome shotgun (WGS) entry which is preliminary data.</text>
</comment>
<organism evidence="7 8">
    <name type="scientific">Crypturellus soui</name>
    <dbReference type="NCBI Taxonomy" id="458187"/>
    <lineage>
        <taxon>Eukaryota</taxon>
        <taxon>Metazoa</taxon>
        <taxon>Chordata</taxon>
        <taxon>Craniata</taxon>
        <taxon>Vertebrata</taxon>
        <taxon>Euteleostomi</taxon>
        <taxon>Archelosauria</taxon>
        <taxon>Archosauria</taxon>
        <taxon>Dinosauria</taxon>
        <taxon>Saurischia</taxon>
        <taxon>Theropoda</taxon>
        <taxon>Coelurosauria</taxon>
        <taxon>Aves</taxon>
        <taxon>Palaeognathae</taxon>
        <taxon>Tinamiformes</taxon>
        <taxon>Tinamidae</taxon>
        <taxon>Crypturellus</taxon>
    </lineage>
</organism>
<dbReference type="GO" id="GO:0061630">
    <property type="term" value="F:ubiquitin protein ligase activity"/>
    <property type="evidence" value="ECO:0007669"/>
    <property type="project" value="InterPro"/>
</dbReference>
<dbReference type="PANTHER" id="PTHR21540:SF3">
    <property type="entry name" value="E3 UBIQUITIN-PROTEIN LIGASE ZSWIM2"/>
    <property type="match status" value="1"/>
</dbReference>